<comment type="caution">
    <text evidence="5">The sequence shown here is derived from an EMBL/GenBank/DDBJ whole genome shotgun (WGS) entry which is preliminary data.</text>
</comment>
<proteinExistence type="inferred from homology"/>
<organism evidence="5 6">
    <name type="scientific">Catellatospora bangladeshensis</name>
    <dbReference type="NCBI Taxonomy" id="310355"/>
    <lineage>
        <taxon>Bacteria</taxon>
        <taxon>Bacillati</taxon>
        <taxon>Actinomycetota</taxon>
        <taxon>Actinomycetes</taxon>
        <taxon>Micromonosporales</taxon>
        <taxon>Micromonosporaceae</taxon>
        <taxon>Catellatospora</taxon>
    </lineage>
</organism>
<evidence type="ECO:0000256" key="2">
    <source>
        <dbReference type="ARBA" id="ARBA00022603"/>
    </source>
</evidence>
<dbReference type="RefSeq" id="WP_203752028.1">
    <property type="nucleotide sequence ID" value="NZ_BONF01000034.1"/>
</dbReference>
<evidence type="ECO:0000313" key="6">
    <source>
        <dbReference type="Proteomes" id="UP000601223"/>
    </source>
</evidence>
<evidence type="ECO:0000256" key="1">
    <source>
        <dbReference type="ARBA" id="ARBA00008361"/>
    </source>
</evidence>
<dbReference type="Gene3D" id="3.40.50.150">
    <property type="entry name" value="Vaccinia Virus protein VP39"/>
    <property type="match status" value="1"/>
</dbReference>
<sequence>MPTLPPEPSSDALRQVAQSFGTDAARYDRTRPPYPAELIARIVAASPGPAVLDVGCGTGIAARQLRDAGCTVLGVEPDPRMAETARAGGIPVEVATFEQWEPAGRVFDAVVAGQAWHWVDAEAGAAQAARVLRPGGLFAAFWHVFQPPPAVGEAFAAAFRQAAPAAPVDVSLLRQPADAYRMMCDRTAAGLRAAGGFSAPERWHYHWEMPYTRDEWLALLPTQGLMTRLAPEQVARVQADVGAAIDAIGGGFTMAYETVAIAARREAA</sequence>
<dbReference type="Pfam" id="PF08241">
    <property type="entry name" value="Methyltransf_11"/>
    <property type="match status" value="1"/>
</dbReference>
<feature type="domain" description="Methyltransferase type 11" evidence="4">
    <location>
        <begin position="52"/>
        <end position="139"/>
    </location>
</feature>
<dbReference type="GO" id="GO:0008757">
    <property type="term" value="F:S-adenosylmethionine-dependent methyltransferase activity"/>
    <property type="evidence" value="ECO:0007669"/>
    <property type="project" value="InterPro"/>
</dbReference>
<dbReference type="CDD" id="cd02440">
    <property type="entry name" value="AdoMet_MTases"/>
    <property type="match status" value="1"/>
</dbReference>
<dbReference type="InterPro" id="IPR051052">
    <property type="entry name" value="Diverse_substrate_MTase"/>
</dbReference>
<dbReference type="InterPro" id="IPR013216">
    <property type="entry name" value="Methyltransf_11"/>
</dbReference>
<dbReference type="SUPFAM" id="SSF53335">
    <property type="entry name" value="S-adenosyl-L-methionine-dependent methyltransferases"/>
    <property type="match status" value="1"/>
</dbReference>
<reference evidence="5 6" key="1">
    <citation type="submission" date="2021-01" db="EMBL/GenBank/DDBJ databases">
        <title>Whole genome shotgun sequence of Catellatospora bangladeshensis NBRC 107357.</title>
        <authorList>
            <person name="Komaki H."/>
            <person name="Tamura T."/>
        </authorList>
    </citation>
    <scope>NUCLEOTIDE SEQUENCE [LARGE SCALE GENOMIC DNA]</scope>
    <source>
        <strain evidence="5 6">NBRC 107357</strain>
    </source>
</reference>
<dbReference type="PANTHER" id="PTHR44942">
    <property type="entry name" value="METHYLTRANSF_11 DOMAIN-CONTAINING PROTEIN"/>
    <property type="match status" value="1"/>
</dbReference>
<dbReference type="PANTHER" id="PTHR44942:SF4">
    <property type="entry name" value="METHYLTRANSFERASE TYPE 11 DOMAIN-CONTAINING PROTEIN"/>
    <property type="match status" value="1"/>
</dbReference>
<dbReference type="GO" id="GO:0032259">
    <property type="term" value="P:methylation"/>
    <property type="evidence" value="ECO:0007669"/>
    <property type="project" value="UniProtKB-KW"/>
</dbReference>
<evidence type="ECO:0000256" key="3">
    <source>
        <dbReference type="ARBA" id="ARBA00022679"/>
    </source>
</evidence>
<protein>
    <submittedName>
        <fullName evidence="5">Methyltransferase type 11</fullName>
    </submittedName>
</protein>
<keyword evidence="3" id="KW-0808">Transferase</keyword>
<gene>
    <name evidence="5" type="ORF">Cba03nite_54990</name>
</gene>
<dbReference type="EMBL" id="BONF01000034">
    <property type="protein sequence ID" value="GIF84150.1"/>
    <property type="molecule type" value="Genomic_DNA"/>
</dbReference>
<dbReference type="InterPro" id="IPR029063">
    <property type="entry name" value="SAM-dependent_MTases_sf"/>
</dbReference>
<evidence type="ECO:0000259" key="4">
    <source>
        <dbReference type="Pfam" id="PF08241"/>
    </source>
</evidence>
<accession>A0A8J3JS61</accession>
<keyword evidence="6" id="KW-1185">Reference proteome</keyword>
<comment type="similarity">
    <text evidence="1">Belongs to the methyltransferase superfamily.</text>
</comment>
<keyword evidence="2 5" id="KW-0489">Methyltransferase</keyword>
<name>A0A8J3JS61_9ACTN</name>
<dbReference type="AlphaFoldDB" id="A0A8J3JS61"/>
<dbReference type="Proteomes" id="UP000601223">
    <property type="component" value="Unassembled WGS sequence"/>
</dbReference>
<evidence type="ECO:0000313" key="5">
    <source>
        <dbReference type="EMBL" id="GIF84150.1"/>
    </source>
</evidence>